<feature type="compositionally biased region" description="Basic and acidic residues" evidence="1">
    <location>
        <begin position="236"/>
        <end position="249"/>
    </location>
</feature>
<feature type="transmembrane region" description="Helical" evidence="2">
    <location>
        <begin position="57"/>
        <end position="78"/>
    </location>
</feature>
<feature type="domain" description="DUF6542" evidence="3">
    <location>
        <begin position="31"/>
        <end position="151"/>
    </location>
</feature>
<feature type="transmembrane region" description="Helical" evidence="2">
    <location>
        <begin position="90"/>
        <end position="108"/>
    </location>
</feature>
<keyword evidence="2" id="KW-1133">Transmembrane helix</keyword>
<dbReference type="RefSeq" id="WP_139094708.1">
    <property type="nucleotide sequence ID" value="NZ_VDFW01000001.1"/>
</dbReference>
<evidence type="ECO:0000313" key="5">
    <source>
        <dbReference type="Proteomes" id="UP000305546"/>
    </source>
</evidence>
<protein>
    <recommendedName>
        <fullName evidence="3">DUF6542 domain-containing protein</fullName>
    </recommendedName>
</protein>
<evidence type="ECO:0000256" key="2">
    <source>
        <dbReference type="SAM" id="Phobius"/>
    </source>
</evidence>
<comment type="caution">
    <text evidence="4">The sequence shown here is derived from an EMBL/GenBank/DDBJ whole genome shotgun (WGS) entry which is preliminary data.</text>
</comment>
<dbReference type="EMBL" id="VDFW01000001">
    <property type="protein sequence ID" value="TNC29637.1"/>
    <property type="molecule type" value="Genomic_DNA"/>
</dbReference>
<accession>A0A5C4M839</accession>
<feature type="region of interest" description="Disordered" evidence="1">
    <location>
        <begin position="153"/>
        <end position="329"/>
    </location>
</feature>
<keyword evidence="2" id="KW-0472">Membrane</keyword>
<feature type="transmembrane region" description="Helical" evidence="2">
    <location>
        <begin position="32"/>
        <end position="51"/>
    </location>
</feature>
<evidence type="ECO:0000256" key="1">
    <source>
        <dbReference type="SAM" id="MobiDB-lite"/>
    </source>
</evidence>
<name>A0A5C4M839_9PSEU</name>
<dbReference type="Pfam" id="PF20177">
    <property type="entry name" value="DUF6542"/>
    <property type="match status" value="1"/>
</dbReference>
<dbReference type="Proteomes" id="UP000305546">
    <property type="component" value="Unassembled WGS sequence"/>
</dbReference>
<keyword evidence="2" id="KW-0812">Transmembrane</keyword>
<dbReference type="OrthoDB" id="5192877at2"/>
<organism evidence="4 5">
    <name type="scientific">Amycolatopsis alkalitolerans</name>
    <dbReference type="NCBI Taxonomy" id="2547244"/>
    <lineage>
        <taxon>Bacteria</taxon>
        <taxon>Bacillati</taxon>
        <taxon>Actinomycetota</taxon>
        <taxon>Actinomycetes</taxon>
        <taxon>Pseudonocardiales</taxon>
        <taxon>Pseudonocardiaceae</taxon>
        <taxon>Amycolatopsis</taxon>
    </lineage>
</organism>
<dbReference type="AlphaFoldDB" id="A0A5C4M839"/>
<feature type="compositionally biased region" description="Gly residues" evidence="1">
    <location>
        <begin position="168"/>
        <end position="177"/>
    </location>
</feature>
<proteinExistence type="predicted"/>
<sequence length="329" mass="34828">MTAIRDRQSDPDADEVAVPWDARPIVGERRGLPWWGAVLLAFGLALLGAIIDMQLRSGLGWVFGICYFLGSVGAICAVQRRSLFGPMVQPPLVLAIAVPLVVLLISGLPANSDTLAKALAVGTPLINGFPTMAVTTGFTLAIGILRLYRERDPNSADKAPARRPSASRGGGAAGGRTGKPARDGAGREDAPRGRRPADGRRPQRPGASEQHPSLPMTPRRRPEDLPPRGGPGGRGGEPRGARRDREGEPGPRGGKVPPPPAARRGRPARGAAPDDERRRGDGPEPPGGRPRRMPPRGGEPRGGGEPPRRAPGQRGGPPPRARRPWDDER</sequence>
<reference evidence="4 5" key="1">
    <citation type="submission" date="2019-06" db="EMBL/GenBank/DDBJ databases">
        <title>Amycolatopsis alkalitolerans sp. nov., isolated from Gastrodia elata Blume.</title>
        <authorList>
            <person name="Narsing Rao M.P."/>
            <person name="Li W.J."/>
        </authorList>
    </citation>
    <scope>NUCLEOTIDE SEQUENCE [LARGE SCALE GENOMIC DNA]</scope>
    <source>
        <strain evidence="4 5">SYSUP0005</strain>
    </source>
</reference>
<keyword evidence="5" id="KW-1185">Reference proteome</keyword>
<gene>
    <name evidence="4" type="ORF">FG385_01360</name>
</gene>
<evidence type="ECO:0000259" key="3">
    <source>
        <dbReference type="Pfam" id="PF20177"/>
    </source>
</evidence>
<evidence type="ECO:0000313" key="4">
    <source>
        <dbReference type="EMBL" id="TNC29637.1"/>
    </source>
</evidence>
<dbReference type="InterPro" id="IPR046672">
    <property type="entry name" value="DUF6542"/>
</dbReference>
<feature type="transmembrane region" description="Helical" evidence="2">
    <location>
        <begin position="128"/>
        <end position="148"/>
    </location>
</feature>
<feature type="compositionally biased region" description="Basic and acidic residues" evidence="1">
    <location>
        <begin position="180"/>
        <end position="201"/>
    </location>
</feature>
<feature type="compositionally biased region" description="Basic and acidic residues" evidence="1">
    <location>
        <begin position="272"/>
        <end position="282"/>
    </location>
</feature>